<keyword evidence="3" id="KW-1185">Reference proteome</keyword>
<feature type="domain" description="Alkyl hydroperoxide reductase subunit C/ Thiol specific antioxidant" evidence="1">
    <location>
        <begin position="33"/>
        <end position="156"/>
    </location>
</feature>
<dbReference type="SUPFAM" id="SSF52833">
    <property type="entry name" value="Thioredoxin-like"/>
    <property type="match status" value="1"/>
</dbReference>
<dbReference type="CDD" id="cd02966">
    <property type="entry name" value="TlpA_like_family"/>
    <property type="match status" value="1"/>
</dbReference>
<comment type="caution">
    <text evidence="2">The sequence shown here is derived from an EMBL/GenBank/DDBJ whole genome shotgun (WGS) entry which is preliminary data.</text>
</comment>
<reference evidence="2 3" key="1">
    <citation type="journal article" date="2015" name="Int. J. Syst. Evol. Microbiol.">
        <title>Carboxylicivirga linearis sp. nov., isolated from a sea cucumber culture pond.</title>
        <authorList>
            <person name="Wang F.Q."/>
            <person name="Zhou Y.X."/>
            <person name="Lin X.Z."/>
            <person name="Chen G.J."/>
            <person name="Du Z.J."/>
        </authorList>
    </citation>
    <scope>NUCLEOTIDE SEQUENCE [LARGE SCALE GENOMIC DNA]</scope>
    <source>
        <strain evidence="2 3">FB218</strain>
    </source>
</reference>
<protein>
    <submittedName>
        <fullName evidence="2">Redoxin domain-containing protein</fullName>
    </submittedName>
</protein>
<evidence type="ECO:0000313" key="3">
    <source>
        <dbReference type="Proteomes" id="UP000708576"/>
    </source>
</evidence>
<dbReference type="Gene3D" id="3.40.30.10">
    <property type="entry name" value="Glutaredoxin"/>
    <property type="match status" value="1"/>
</dbReference>
<accession>A0ABS5JQC5</accession>
<sequence>MKELKIILATVFVGVTFLSFIDDRNNAEVGLDIGNEAPAIKTQTIDGANFDLGDFKGKMVILNFWASYHAQSRMNNYQLTQINQQFNDVSFQNGEDLVIINISLDRFKSPMNLAIHQDEIVDFMHICDYSGKEGNIAQKYHINEPVNILLDGEGRILAKDTGLSKIEKSLNFLAAI</sequence>
<dbReference type="Proteomes" id="UP000708576">
    <property type="component" value="Unassembled WGS sequence"/>
</dbReference>
<evidence type="ECO:0000313" key="2">
    <source>
        <dbReference type="EMBL" id="MBS2097068.1"/>
    </source>
</evidence>
<dbReference type="InterPro" id="IPR036249">
    <property type="entry name" value="Thioredoxin-like_sf"/>
</dbReference>
<dbReference type="InterPro" id="IPR000866">
    <property type="entry name" value="AhpC/TSA"/>
</dbReference>
<evidence type="ECO:0000259" key="1">
    <source>
        <dbReference type="Pfam" id="PF00578"/>
    </source>
</evidence>
<proteinExistence type="predicted"/>
<gene>
    <name evidence="2" type="ORF">KEM10_02185</name>
</gene>
<name>A0ABS5JQC5_9BACT</name>
<dbReference type="RefSeq" id="WP_212212889.1">
    <property type="nucleotide sequence ID" value="NZ_JAGUCO010000001.1"/>
</dbReference>
<dbReference type="EMBL" id="JAGUCO010000001">
    <property type="protein sequence ID" value="MBS2097068.1"/>
    <property type="molecule type" value="Genomic_DNA"/>
</dbReference>
<dbReference type="Pfam" id="PF00578">
    <property type="entry name" value="AhpC-TSA"/>
    <property type="match status" value="1"/>
</dbReference>
<organism evidence="2 3">
    <name type="scientific">Carboxylicivirga linearis</name>
    <dbReference type="NCBI Taxonomy" id="1628157"/>
    <lineage>
        <taxon>Bacteria</taxon>
        <taxon>Pseudomonadati</taxon>
        <taxon>Bacteroidota</taxon>
        <taxon>Bacteroidia</taxon>
        <taxon>Marinilabiliales</taxon>
        <taxon>Marinilabiliaceae</taxon>
        <taxon>Carboxylicivirga</taxon>
    </lineage>
</organism>